<keyword evidence="3" id="KW-1185">Reference proteome</keyword>
<keyword evidence="1" id="KW-1133">Transmembrane helix</keyword>
<protein>
    <recommendedName>
        <fullName evidence="4">YcxB family protein</fullName>
    </recommendedName>
</protein>
<evidence type="ECO:0008006" key="4">
    <source>
        <dbReference type="Google" id="ProtNLM"/>
    </source>
</evidence>
<keyword evidence="1" id="KW-0812">Transmembrane</keyword>
<dbReference type="EMBL" id="PXVD01000057">
    <property type="protein sequence ID" value="MDJ1372793.1"/>
    <property type="molecule type" value="Genomic_DNA"/>
</dbReference>
<dbReference type="InterPro" id="IPR049978">
    <property type="entry name" value="SCO6880-like"/>
</dbReference>
<dbReference type="RefSeq" id="WP_347277555.1">
    <property type="nucleotide sequence ID" value="NZ_PXVD01000057.1"/>
</dbReference>
<evidence type="ECO:0000313" key="2">
    <source>
        <dbReference type="EMBL" id="MDJ1372793.1"/>
    </source>
</evidence>
<gene>
    <name evidence="2" type="ORF">C7K25_15775</name>
</gene>
<feature type="transmembrane region" description="Helical" evidence="1">
    <location>
        <begin position="25"/>
        <end position="49"/>
    </location>
</feature>
<evidence type="ECO:0000256" key="1">
    <source>
        <dbReference type="SAM" id="Phobius"/>
    </source>
</evidence>
<comment type="caution">
    <text evidence="2">The sequence shown here is derived from an EMBL/GenBank/DDBJ whole genome shotgun (WGS) entry which is preliminary data.</text>
</comment>
<dbReference type="Proteomes" id="UP001170379">
    <property type="component" value="Unassembled WGS sequence"/>
</dbReference>
<dbReference type="NCBIfam" id="NF042935">
    <property type="entry name" value="SCO6880_fam"/>
    <property type="match status" value="1"/>
</dbReference>
<sequence length="175" mass="19260">MSNQQSTVEFGLRAVQFSRLTRRGILLGLSLPQLIVLAVGVLSIVGALYAGGGILLTWTAPIWLLSAALAWTPVGGRKLIEWVPVTFRWVARTQARQTVFRRRIVKPRPAGTLALPGDAAALREWEDPETWAAMIHDPHNQTLTAIIAVSHPAFVLLDPSEQERRVATWGRVLAT</sequence>
<accession>A0ABT7CCL6</accession>
<evidence type="ECO:0000313" key="3">
    <source>
        <dbReference type="Proteomes" id="UP001170379"/>
    </source>
</evidence>
<feature type="transmembrane region" description="Helical" evidence="1">
    <location>
        <begin position="55"/>
        <end position="74"/>
    </location>
</feature>
<reference evidence="2" key="2">
    <citation type="journal article" date="2022" name="Sci. Rep.">
        <title>In silico prediction of the enzymes involved in the degradation of the herbicide molinate by Gulosibacter molinativorax ON4T.</title>
        <authorList>
            <person name="Lopes A.R."/>
            <person name="Bunin E."/>
            <person name="Viana A.T."/>
            <person name="Froufe H."/>
            <person name="Munoz-Merida A."/>
            <person name="Pinho D."/>
            <person name="Figueiredo J."/>
            <person name="Barroso C."/>
            <person name="Vaz-Moreira I."/>
            <person name="Bellanger X."/>
            <person name="Egas C."/>
            <person name="Nunes O.C."/>
        </authorList>
    </citation>
    <scope>NUCLEOTIDE SEQUENCE</scope>
    <source>
        <strain evidence="2">ON4</strain>
    </source>
</reference>
<feature type="non-terminal residue" evidence="2">
    <location>
        <position position="175"/>
    </location>
</feature>
<proteinExistence type="predicted"/>
<name>A0ABT7CCL6_9MICO</name>
<keyword evidence="1" id="KW-0472">Membrane</keyword>
<organism evidence="2 3">
    <name type="scientific">Gulosibacter molinativorax</name>
    <dbReference type="NCBI Taxonomy" id="256821"/>
    <lineage>
        <taxon>Bacteria</taxon>
        <taxon>Bacillati</taxon>
        <taxon>Actinomycetota</taxon>
        <taxon>Actinomycetes</taxon>
        <taxon>Micrococcales</taxon>
        <taxon>Microbacteriaceae</taxon>
        <taxon>Gulosibacter</taxon>
    </lineage>
</organism>
<reference evidence="2" key="1">
    <citation type="submission" date="2018-03" db="EMBL/GenBank/DDBJ databases">
        <authorList>
            <person name="Nunes O.C."/>
            <person name="Lopes A.R."/>
            <person name="Froufe H."/>
            <person name="Munoz-Merida A."/>
            <person name="Barroso C."/>
            <person name="Egas C."/>
        </authorList>
    </citation>
    <scope>NUCLEOTIDE SEQUENCE</scope>
    <source>
        <strain evidence="2">ON4</strain>
    </source>
</reference>